<dbReference type="Gene3D" id="3.60.10.10">
    <property type="entry name" value="Endonuclease/exonuclease/phosphatase"/>
    <property type="match status" value="1"/>
</dbReference>
<dbReference type="Pfam" id="PF19580">
    <property type="entry name" value="Exo_endo_phos_3"/>
    <property type="match status" value="1"/>
</dbReference>
<protein>
    <recommendedName>
        <fullName evidence="1">Endonuclease/exonuclease/phosphatase domain-containing protein</fullName>
    </recommendedName>
</protein>
<name>A0A644THY4_9ZZZZ</name>
<dbReference type="PANTHER" id="PTHR42834:SF1">
    <property type="entry name" value="ENDONUCLEASE_EXONUCLEASE_PHOSPHATASE FAMILY PROTEIN (AFU_ORTHOLOGUE AFUA_3G09210)"/>
    <property type="match status" value="1"/>
</dbReference>
<evidence type="ECO:0000259" key="1">
    <source>
        <dbReference type="Pfam" id="PF19580"/>
    </source>
</evidence>
<organism evidence="2">
    <name type="scientific">bioreactor metagenome</name>
    <dbReference type="NCBI Taxonomy" id="1076179"/>
    <lineage>
        <taxon>unclassified sequences</taxon>
        <taxon>metagenomes</taxon>
        <taxon>ecological metagenomes</taxon>
    </lineage>
</organism>
<evidence type="ECO:0000313" key="2">
    <source>
        <dbReference type="EMBL" id="MPL66615.1"/>
    </source>
</evidence>
<dbReference type="SUPFAM" id="SSF56219">
    <property type="entry name" value="DNase I-like"/>
    <property type="match status" value="1"/>
</dbReference>
<sequence length="320" mass="37387">MLLPQLLKSQTEIIAFHNCENFFYPTNDSLSKDDDFTINSPRNWNWERFNLKKDLLAKTYIAMSKGNLPSIIGLCEIESDRVLSALCDDSPLKKGNYEFIHYNSSDIRGMDVAMLYRKDKFKVIRHENIVVDKSLIIDEPTRDILYVNGILNKVPLHIFVVHAPSRRNQDRNRPLRKAVFDLIYKKAKELYDKGEKNIIIMGDFNDNPWDKTIQEGFKLAKYYNHTPTFVNLMNKDKDKRGSYTYMGKMLNFDQMIVSYDLLQKIDTASTTSHIFMQDFLIDNNPNQTMITPFSTYKGFKYQGGISDHFPIYLKLITPKN</sequence>
<dbReference type="InterPro" id="IPR005135">
    <property type="entry name" value="Endo/exonuclease/phosphatase"/>
</dbReference>
<dbReference type="EMBL" id="VSSQ01000033">
    <property type="protein sequence ID" value="MPL66615.1"/>
    <property type="molecule type" value="Genomic_DNA"/>
</dbReference>
<dbReference type="PANTHER" id="PTHR42834">
    <property type="entry name" value="ENDONUCLEASE/EXONUCLEASE/PHOSPHATASE FAMILY PROTEIN (AFU_ORTHOLOGUE AFUA_3G09210)"/>
    <property type="match status" value="1"/>
</dbReference>
<dbReference type="GO" id="GO:0003824">
    <property type="term" value="F:catalytic activity"/>
    <property type="evidence" value="ECO:0007669"/>
    <property type="project" value="InterPro"/>
</dbReference>
<dbReference type="InterPro" id="IPR036691">
    <property type="entry name" value="Endo/exonu/phosph_ase_sf"/>
</dbReference>
<feature type="domain" description="Endonuclease/exonuclease/phosphatase" evidence="1">
    <location>
        <begin position="14"/>
        <end position="315"/>
    </location>
</feature>
<gene>
    <name evidence="2" type="ORF">SDC9_12302</name>
</gene>
<proteinExistence type="predicted"/>
<comment type="caution">
    <text evidence="2">The sequence shown here is derived from an EMBL/GenBank/DDBJ whole genome shotgun (WGS) entry which is preliminary data.</text>
</comment>
<reference evidence="2" key="1">
    <citation type="submission" date="2019-08" db="EMBL/GenBank/DDBJ databases">
        <authorList>
            <person name="Kucharzyk K."/>
            <person name="Murdoch R.W."/>
            <person name="Higgins S."/>
            <person name="Loffler F."/>
        </authorList>
    </citation>
    <scope>NUCLEOTIDE SEQUENCE</scope>
</reference>
<dbReference type="AlphaFoldDB" id="A0A644THY4"/>
<accession>A0A644THY4</accession>